<name>E5XUW2_SEGRC</name>
<evidence type="ECO:0000313" key="2">
    <source>
        <dbReference type="EMBL" id="EFV11798.1"/>
    </source>
</evidence>
<dbReference type="EMBL" id="ACZI02000001">
    <property type="protein sequence ID" value="EFV11798.1"/>
    <property type="molecule type" value="Genomic_DNA"/>
</dbReference>
<keyword evidence="1" id="KW-0732">Signal</keyword>
<dbReference type="AlphaFoldDB" id="E5XUW2"/>
<comment type="caution">
    <text evidence="2">The sequence shown here is derived from an EMBL/GenBank/DDBJ whole genome shotgun (WGS) entry which is preliminary data.</text>
</comment>
<feature type="signal peptide" evidence="1">
    <location>
        <begin position="1"/>
        <end position="17"/>
    </location>
</feature>
<dbReference type="HOGENOM" id="CLU_752042_0_0_11"/>
<dbReference type="Proteomes" id="UP000004816">
    <property type="component" value="Unassembled WGS sequence"/>
</dbReference>
<protein>
    <submittedName>
        <fullName evidence="2">Uncharacterized protein</fullName>
    </submittedName>
</protein>
<evidence type="ECO:0000256" key="1">
    <source>
        <dbReference type="SAM" id="SignalP"/>
    </source>
</evidence>
<keyword evidence="3" id="KW-1185">Reference proteome</keyword>
<accession>E5XUW2</accession>
<gene>
    <name evidence="2" type="ORF">HMPREF9336_03284</name>
</gene>
<proteinExistence type="predicted"/>
<evidence type="ECO:0000313" key="3">
    <source>
        <dbReference type="Proteomes" id="UP000004816"/>
    </source>
</evidence>
<dbReference type="RefSeq" id="WP_007472168.1">
    <property type="nucleotide sequence ID" value="NZ_KI391953.1"/>
</dbReference>
<organism evidence="2 3">
    <name type="scientific">Segniliparus rugosus (strain ATCC BAA-974 / DSM 45345 / CCUG 50838 / CIP 108380 / JCM 13579 / CDC 945)</name>
    <dbReference type="NCBI Taxonomy" id="679197"/>
    <lineage>
        <taxon>Bacteria</taxon>
        <taxon>Bacillati</taxon>
        <taxon>Actinomycetota</taxon>
        <taxon>Actinomycetes</taxon>
        <taxon>Mycobacteriales</taxon>
        <taxon>Segniliparaceae</taxon>
        <taxon>Segniliparus</taxon>
    </lineage>
</organism>
<sequence length="368" mass="39061">MTAVCAVLAVVCSLAVAAAPLPVQKSAPPKGTAPSAASGRNQAASYFFGGQLDDYGFSLDLKMRRKLFVLRAHRRINPCGLVDPVKLVAADPDFQQYGADGDLSACAVVFRGDAPSVVTVKVSQNPPTMREVSRFSVGSVVVHRHAPAEPGTCLYVFDLGISQLPSAPERLTDFQAQITAPEDRGEEPCVRGHAVAAAAAARVVAKGAPQWLRADPIAKVGEADPCLPARKVAGATGLSDADVGTHWCGFRMGPTLVKLSVRLRPAQFANQQGDPWNVIEAQTTPRGDRMLLVYNGAFDAATGSYRPSSDKLHCDVYLMVKTPLLPRSVDASEVDESETRLATVEVRSETAPCSVNREIATAWAAQLG</sequence>
<dbReference type="OrthoDB" id="4760637at2"/>
<reference evidence="2 3" key="1">
    <citation type="journal article" date="2011" name="Stand. Genomic Sci.">
        <title>High quality draft genome sequence of Segniliparus rugosus CDC 945(T)= (ATCC BAA-974(T)).</title>
        <authorList>
            <person name="Earl A.M."/>
            <person name="Desjardins C.A."/>
            <person name="Fitzgerald M.G."/>
            <person name="Arachchi H.M."/>
            <person name="Zeng Q."/>
            <person name="Mehta T."/>
            <person name="Griggs A."/>
            <person name="Birren B.W."/>
            <person name="Toney N.C."/>
            <person name="Carr J."/>
            <person name="Posey J."/>
            <person name="Butler W.R."/>
        </authorList>
    </citation>
    <scope>NUCLEOTIDE SEQUENCE [LARGE SCALE GENOMIC DNA]</scope>
    <source>
        <strain evidence="3">ATCC BAA-974 / DSM 45345 / CCUG 50838 / CIP 108380 / JCM 13579 / CDC 945</strain>
    </source>
</reference>
<dbReference type="STRING" id="679197.HMPREF9336_03284"/>
<feature type="chain" id="PRO_5039132785" evidence="1">
    <location>
        <begin position="18"/>
        <end position="368"/>
    </location>
</feature>